<reference evidence="2 3" key="1">
    <citation type="journal article" date="2015" name="Stand. Genomic Sci.">
        <title>Genomic Encyclopedia of Bacterial and Archaeal Type Strains, Phase III: the genomes of soil and plant-associated and newly described type strains.</title>
        <authorList>
            <person name="Whitman W.B."/>
            <person name="Woyke T."/>
            <person name="Klenk H.P."/>
            <person name="Zhou Y."/>
            <person name="Lilburn T.G."/>
            <person name="Beck B.J."/>
            <person name="De Vos P."/>
            <person name="Vandamme P."/>
            <person name="Eisen J.A."/>
            <person name="Garrity G."/>
            <person name="Hugenholtz P."/>
            <person name="Kyrpides N.C."/>
        </authorList>
    </citation>
    <scope>NUCLEOTIDE SEQUENCE [LARGE SCALE GENOMIC DNA]</scope>
    <source>
        <strain evidence="2 3">VKM Ac-2572</strain>
    </source>
</reference>
<dbReference type="EMBL" id="SLWN01000002">
    <property type="protein sequence ID" value="TCO34231.1"/>
    <property type="molecule type" value="Genomic_DNA"/>
</dbReference>
<feature type="transmembrane region" description="Helical" evidence="1">
    <location>
        <begin position="28"/>
        <end position="51"/>
    </location>
</feature>
<evidence type="ECO:0000313" key="3">
    <source>
        <dbReference type="Proteomes" id="UP000294508"/>
    </source>
</evidence>
<dbReference type="Pfam" id="PF04964">
    <property type="entry name" value="Flp_Fap"/>
    <property type="match status" value="1"/>
</dbReference>
<dbReference type="Proteomes" id="UP000294508">
    <property type="component" value="Unassembled WGS sequence"/>
</dbReference>
<name>A0A4R2HSB4_9ACTN</name>
<dbReference type="InterPro" id="IPR007047">
    <property type="entry name" value="Flp_Fap"/>
</dbReference>
<accession>A0A4R2HSB4</accession>
<evidence type="ECO:0000256" key="1">
    <source>
        <dbReference type="SAM" id="Phobius"/>
    </source>
</evidence>
<dbReference type="AlphaFoldDB" id="A0A4R2HSB4"/>
<proteinExistence type="predicted"/>
<keyword evidence="1" id="KW-0812">Transmembrane</keyword>
<dbReference type="RefSeq" id="WP_132208029.1">
    <property type="nucleotide sequence ID" value="NZ_SLWN01000002.1"/>
</dbReference>
<evidence type="ECO:0000313" key="2">
    <source>
        <dbReference type="EMBL" id="TCO34231.1"/>
    </source>
</evidence>
<gene>
    <name evidence="2" type="ORF">EV652_102297</name>
</gene>
<organism evidence="2 3">
    <name type="scientific">Kribbella steppae</name>
    <dbReference type="NCBI Taxonomy" id="2512223"/>
    <lineage>
        <taxon>Bacteria</taxon>
        <taxon>Bacillati</taxon>
        <taxon>Actinomycetota</taxon>
        <taxon>Actinomycetes</taxon>
        <taxon>Propionibacteriales</taxon>
        <taxon>Kribbellaceae</taxon>
        <taxon>Kribbella</taxon>
    </lineage>
</organism>
<keyword evidence="1" id="KW-0472">Membrane</keyword>
<keyword evidence="1" id="KW-1133">Transmembrane helix</keyword>
<sequence length="61" mass="6539">MLNNLLANVQSFIKQTRRDERGATMVEYGLLVALIAVVVVPALVILGPAIFNLFNGVAGNL</sequence>
<protein>
    <submittedName>
        <fullName evidence="2">Pilus assembly protein Flp/PilA</fullName>
    </submittedName>
</protein>
<keyword evidence="3" id="KW-1185">Reference proteome</keyword>
<comment type="caution">
    <text evidence="2">The sequence shown here is derived from an EMBL/GenBank/DDBJ whole genome shotgun (WGS) entry which is preliminary data.</text>
</comment>